<dbReference type="PROSITE" id="PS51257">
    <property type="entry name" value="PROKAR_LIPOPROTEIN"/>
    <property type="match status" value="1"/>
</dbReference>
<accession>A0ABS9C044</accession>
<comment type="caution">
    <text evidence="2">The sequence shown here is derived from an EMBL/GenBank/DDBJ whole genome shotgun (WGS) entry which is preliminary data.</text>
</comment>
<dbReference type="InterPro" id="IPR011044">
    <property type="entry name" value="Quino_amine_DH_bsu"/>
</dbReference>
<keyword evidence="3" id="KW-1185">Reference proteome</keyword>
<name>A0ABS9C044_9BACT</name>
<dbReference type="EMBL" id="JAKEVZ010000027">
    <property type="protein sequence ID" value="MCF1753329.1"/>
    <property type="molecule type" value="Genomic_DNA"/>
</dbReference>
<organism evidence="2 3">
    <name type="scientific">Mariniradius sediminis</name>
    <dbReference type="NCBI Taxonomy" id="2909237"/>
    <lineage>
        <taxon>Bacteria</taxon>
        <taxon>Pseudomonadati</taxon>
        <taxon>Bacteroidota</taxon>
        <taxon>Cytophagia</taxon>
        <taxon>Cytophagales</taxon>
        <taxon>Cyclobacteriaceae</taxon>
        <taxon>Mariniradius</taxon>
    </lineage>
</organism>
<feature type="chain" id="PRO_5045797840" description="Lipoprotein" evidence="1">
    <location>
        <begin position="36"/>
        <end position="332"/>
    </location>
</feature>
<protein>
    <recommendedName>
        <fullName evidence="4">Lipoprotein</fullName>
    </recommendedName>
</protein>
<keyword evidence="1" id="KW-0732">Signal</keyword>
<evidence type="ECO:0000313" key="2">
    <source>
        <dbReference type="EMBL" id="MCF1753329.1"/>
    </source>
</evidence>
<reference evidence="2 3" key="1">
    <citation type="submission" date="2022-01" db="EMBL/GenBank/DDBJ databases">
        <title>Mariniradius saccharolyticus sp. nov., isolated from sediment of a river.</title>
        <authorList>
            <person name="Liu H."/>
        </authorList>
    </citation>
    <scope>NUCLEOTIDE SEQUENCE [LARGE SCALE GENOMIC DNA]</scope>
    <source>
        <strain evidence="2 3">RY-2</strain>
    </source>
</reference>
<dbReference type="RefSeq" id="WP_234863126.1">
    <property type="nucleotide sequence ID" value="NZ_JAKEVZ010000027.1"/>
</dbReference>
<proteinExistence type="predicted"/>
<sequence length="332" mass="37362">MMKHRGKINLSKFSRFQFAWSFGLALLFNISAASCQNKSETEISDPTSFIPFKSEYKVQDLSISTAYVEIPKSLGTVDLDEVSGMAFSITNPGFIWVHQDSGDGATIYLLDASNSETVGSYTLAGFSNRDWEDMEIGPGPIAGKSYIYIAETGDNEQKYGDYAILRFEEPKFAEQQRGKNISISEGIDKIDFKYPAKNHDVECLLIDPLTKNIYLVTKRDFLGKVYEIPFPQKSSGQNTPVDVGTFPFTFITAGSVSKDGLQVAIKTYDRIFYWTRQPKQSFVDMLAGTPELLPYQREPQGEAFCFHLDGGYFTLSEKANDKVPDLYFYSKK</sequence>
<dbReference type="Proteomes" id="UP001201449">
    <property type="component" value="Unassembled WGS sequence"/>
</dbReference>
<gene>
    <name evidence="2" type="ORF">L0U89_19870</name>
</gene>
<evidence type="ECO:0000256" key="1">
    <source>
        <dbReference type="SAM" id="SignalP"/>
    </source>
</evidence>
<feature type="signal peptide" evidence="1">
    <location>
        <begin position="1"/>
        <end position="35"/>
    </location>
</feature>
<evidence type="ECO:0000313" key="3">
    <source>
        <dbReference type="Proteomes" id="UP001201449"/>
    </source>
</evidence>
<evidence type="ECO:0008006" key="4">
    <source>
        <dbReference type="Google" id="ProtNLM"/>
    </source>
</evidence>
<dbReference type="SUPFAM" id="SSF50969">
    <property type="entry name" value="YVTN repeat-like/Quinoprotein amine dehydrogenase"/>
    <property type="match status" value="1"/>
</dbReference>